<name>A0A238ZPC7_9ACTN</name>
<dbReference type="PROSITE" id="PS50885">
    <property type="entry name" value="HAMP"/>
    <property type="match status" value="1"/>
</dbReference>
<dbReference type="PRINTS" id="PR00260">
    <property type="entry name" value="CHEMTRNSDUCR"/>
</dbReference>
<dbReference type="InterPro" id="IPR003660">
    <property type="entry name" value="HAMP_dom"/>
</dbReference>
<dbReference type="PANTHER" id="PTHR32089">
    <property type="entry name" value="METHYL-ACCEPTING CHEMOTAXIS PROTEIN MCPB"/>
    <property type="match status" value="1"/>
</dbReference>
<dbReference type="PROSITE" id="PS50111">
    <property type="entry name" value="CHEMOTAXIS_TRANSDUC_2"/>
    <property type="match status" value="1"/>
</dbReference>
<evidence type="ECO:0000256" key="1">
    <source>
        <dbReference type="ARBA" id="ARBA00022692"/>
    </source>
</evidence>
<dbReference type="GO" id="GO:0006935">
    <property type="term" value="P:chemotaxis"/>
    <property type="evidence" value="ECO:0007669"/>
    <property type="project" value="InterPro"/>
</dbReference>
<evidence type="ECO:0000256" key="5">
    <source>
        <dbReference type="PROSITE-ProRule" id="PRU00284"/>
    </source>
</evidence>
<organism evidence="9 10">
    <name type="scientific">Actinoplanes regularis</name>
    <dbReference type="NCBI Taxonomy" id="52697"/>
    <lineage>
        <taxon>Bacteria</taxon>
        <taxon>Bacillati</taxon>
        <taxon>Actinomycetota</taxon>
        <taxon>Actinomycetes</taxon>
        <taxon>Micromonosporales</taxon>
        <taxon>Micromonosporaceae</taxon>
        <taxon>Actinoplanes</taxon>
    </lineage>
</organism>
<comment type="similarity">
    <text evidence="4">Belongs to the methyl-accepting chemotaxis (MCP) protein family.</text>
</comment>
<dbReference type="SMART" id="SM00283">
    <property type="entry name" value="MA"/>
    <property type="match status" value="1"/>
</dbReference>
<protein>
    <submittedName>
        <fullName evidence="9">Methyl-accepting chemotaxis protein</fullName>
    </submittedName>
</protein>
<dbReference type="GO" id="GO:0016020">
    <property type="term" value="C:membrane"/>
    <property type="evidence" value="ECO:0007669"/>
    <property type="project" value="InterPro"/>
</dbReference>
<dbReference type="InterPro" id="IPR004089">
    <property type="entry name" value="MCPsignal_dom"/>
</dbReference>
<evidence type="ECO:0000259" key="8">
    <source>
        <dbReference type="PROSITE" id="PS50885"/>
    </source>
</evidence>
<dbReference type="Pfam" id="PF00015">
    <property type="entry name" value="MCPsignal"/>
    <property type="match status" value="1"/>
</dbReference>
<evidence type="ECO:0000256" key="3">
    <source>
        <dbReference type="ARBA" id="ARBA00023224"/>
    </source>
</evidence>
<evidence type="ECO:0000313" key="10">
    <source>
        <dbReference type="Proteomes" id="UP000198415"/>
    </source>
</evidence>
<dbReference type="PANTHER" id="PTHR32089:SF112">
    <property type="entry name" value="LYSOZYME-LIKE PROTEIN-RELATED"/>
    <property type="match status" value="1"/>
</dbReference>
<dbReference type="AlphaFoldDB" id="A0A238ZPC7"/>
<feature type="domain" description="HAMP" evidence="8">
    <location>
        <begin position="222"/>
        <end position="274"/>
    </location>
</feature>
<dbReference type="CDD" id="cd06225">
    <property type="entry name" value="HAMP"/>
    <property type="match status" value="1"/>
</dbReference>
<sequence>MPINEWQTLSRKGTAMGLIGAFDNRSLRTKIGAAVLTATVAGMIVGGLAITTVRDLNGDAADTLRQSNAIGSDVTSFSKSLEAFVGNTTAMKLYPLQAQQIGVVWKENKDAAEAALASLNNALPGNAMVEKAQADWAALLKHMAGDKNVTTPAELVQFLTKYRALHDELTADASALQTQVATIAEQKINDANSAANRAAWTIAAVLAAGVLLSVLIGLRVAGLVRNSVRGVSRLAEGLAEGDLTRTSGVTGQDEVGQMAAALDKGIARLREDVVQLAASATTLQHAAGQLTSVSTAVDAAANEASSQAGTVSSAAETVSNNLQYVTAGAQEMGSAIRDISASTAEATQVMGEAVRAAAATNEIVGRLGESSAEIATVVKVITSIAEQTNLLALNATIEAARAGELGKGFAVVAGEVKDLAQETAKATEDISQRVQSIQADTSGAVSAIEEISAIIERINGLQMTISSAVEEQTATTQEMNRTLVEAAGGAGDIAATITGVSEATRRTTATVGDTRRAADELTATSGQLQSVVSRFRY</sequence>
<keyword evidence="10" id="KW-1185">Reference proteome</keyword>
<keyword evidence="2 6" id="KW-1133">Transmembrane helix</keyword>
<evidence type="ECO:0000313" key="9">
    <source>
        <dbReference type="EMBL" id="SNR84828.1"/>
    </source>
</evidence>
<keyword evidence="6" id="KW-0472">Membrane</keyword>
<feature type="transmembrane region" description="Helical" evidence="6">
    <location>
        <begin position="198"/>
        <end position="224"/>
    </location>
</feature>
<keyword evidence="1 6" id="KW-0812">Transmembrane</keyword>
<dbReference type="EMBL" id="FZNR01000006">
    <property type="protein sequence ID" value="SNR84828.1"/>
    <property type="molecule type" value="Genomic_DNA"/>
</dbReference>
<evidence type="ECO:0000256" key="6">
    <source>
        <dbReference type="SAM" id="Phobius"/>
    </source>
</evidence>
<gene>
    <name evidence="9" type="ORF">SAMN06264365_106175</name>
</gene>
<reference evidence="9 10" key="1">
    <citation type="submission" date="2017-06" db="EMBL/GenBank/DDBJ databases">
        <authorList>
            <person name="Kim H.J."/>
            <person name="Triplett B.A."/>
        </authorList>
    </citation>
    <scope>NUCLEOTIDE SEQUENCE [LARGE SCALE GENOMIC DNA]</scope>
    <source>
        <strain evidence="9 10">DSM 43151</strain>
    </source>
</reference>
<evidence type="ECO:0000256" key="2">
    <source>
        <dbReference type="ARBA" id="ARBA00022989"/>
    </source>
</evidence>
<dbReference type="Proteomes" id="UP000198415">
    <property type="component" value="Unassembled WGS sequence"/>
</dbReference>
<keyword evidence="3 5" id="KW-0807">Transducer</keyword>
<dbReference type="InterPro" id="IPR004090">
    <property type="entry name" value="Chemotax_Me-accpt_rcpt"/>
</dbReference>
<evidence type="ECO:0000256" key="4">
    <source>
        <dbReference type="ARBA" id="ARBA00029447"/>
    </source>
</evidence>
<accession>A0A238ZPC7</accession>
<feature type="domain" description="Methyl-accepting transducer" evidence="7">
    <location>
        <begin position="286"/>
        <end position="522"/>
    </location>
</feature>
<proteinExistence type="inferred from homology"/>
<evidence type="ECO:0000259" key="7">
    <source>
        <dbReference type="PROSITE" id="PS50111"/>
    </source>
</evidence>
<dbReference type="SUPFAM" id="SSF58104">
    <property type="entry name" value="Methyl-accepting chemotaxis protein (MCP) signaling domain"/>
    <property type="match status" value="1"/>
</dbReference>
<dbReference type="GO" id="GO:0004888">
    <property type="term" value="F:transmembrane signaling receptor activity"/>
    <property type="evidence" value="ECO:0007669"/>
    <property type="project" value="InterPro"/>
</dbReference>
<dbReference type="GO" id="GO:0007165">
    <property type="term" value="P:signal transduction"/>
    <property type="evidence" value="ECO:0007669"/>
    <property type="project" value="UniProtKB-KW"/>
</dbReference>
<dbReference type="Gene3D" id="1.10.287.950">
    <property type="entry name" value="Methyl-accepting chemotaxis protein"/>
    <property type="match status" value="1"/>
</dbReference>